<evidence type="ECO:0000256" key="4">
    <source>
        <dbReference type="ARBA" id="ARBA00013208"/>
    </source>
</evidence>
<dbReference type="EMBL" id="PXXO01000005">
    <property type="protein sequence ID" value="PSJ05920.1"/>
    <property type="molecule type" value="Genomic_DNA"/>
</dbReference>
<dbReference type="GO" id="GO:0009003">
    <property type="term" value="F:signal peptidase activity"/>
    <property type="evidence" value="ECO:0007669"/>
    <property type="project" value="UniProtKB-EC"/>
</dbReference>
<dbReference type="PANTHER" id="PTHR43390:SF1">
    <property type="entry name" value="CHLOROPLAST PROCESSING PEPTIDASE"/>
    <property type="match status" value="1"/>
</dbReference>
<evidence type="ECO:0000259" key="9">
    <source>
        <dbReference type="Pfam" id="PF10502"/>
    </source>
</evidence>
<feature type="compositionally biased region" description="Polar residues" evidence="8">
    <location>
        <begin position="40"/>
        <end position="67"/>
    </location>
</feature>
<dbReference type="PROSITE" id="PS00761">
    <property type="entry name" value="SPASE_I_3"/>
    <property type="match status" value="1"/>
</dbReference>
<evidence type="ECO:0000256" key="1">
    <source>
        <dbReference type="ARBA" id="ARBA00000677"/>
    </source>
</evidence>
<sequence>MPTWCDLASEGTPWALAGWLLCLICPVWFGEPEQRRSAVLSPSNNPESGQVVNQEGGSPSPSLIQPEQAPQESPWAFWRSVLITLAVALGIRQFLVEARYIPSGSMLPGLQLQDRLLVEKLSYLKRSPRRGEIVVFHSPHRFDPVLAAGSSSNPLRCLLVNLPLLGSLPGVANPACDAYIKRVVALPGERVVVDPRGHVFIDGQRLAEPYVQGDCPVDSQGMGPCRTLNAVVPAGHVLTLGDNRANSWDGRFWPGGAFLPESEIIGRAFWRFYPFNQTGALGVTSSSDLPAAGR</sequence>
<dbReference type="InterPro" id="IPR000223">
    <property type="entry name" value="Pept_S26A_signal_pept_1"/>
</dbReference>
<dbReference type="Gene3D" id="2.10.109.10">
    <property type="entry name" value="Umud Fragment, subunit A"/>
    <property type="match status" value="1"/>
</dbReference>
<feature type="active site" evidence="6">
    <location>
        <position position="181"/>
    </location>
</feature>
<dbReference type="SUPFAM" id="SSF51306">
    <property type="entry name" value="LexA/Signal peptidase"/>
    <property type="match status" value="1"/>
</dbReference>
<dbReference type="InterPro" id="IPR019757">
    <property type="entry name" value="Pept_S26A_signal_pept_1_Lys-AS"/>
</dbReference>
<dbReference type="EC" id="3.4.21.89" evidence="4 7"/>
<dbReference type="PRINTS" id="PR00727">
    <property type="entry name" value="LEADERPTASE"/>
</dbReference>
<dbReference type="OrthoDB" id="9802919at2"/>
<evidence type="ECO:0000256" key="8">
    <source>
        <dbReference type="SAM" id="MobiDB-lite"/>
    </source>
</evidence>
<name>A0A2P7MXF4_9CYAN</name>
<dbReference type="GO" id="GO:0005886">
    <property type="term" value="C:plasma membrane"/>
    <property type="evidence" value="ECO:0007669"/>
    <property type="project" value="UniProtKB-SubCell"/>
</dbReference>
<dbReference type="Pfam" id="PF10502">
    <property type="entry name" value="Peptidase_S26"/>
    <property type="match status" value="1"/>
</dbReference>
<proteinExistence type="inferred from homology"/>
<evidence type="ECO:0000313" key="11">
    <source>
        <dbReference type="Proteomes" id="UP000243002"/>
    </source>
</evidence>
<dbReference type="InterPro" id="IPR019758">
    <property type="entry name" value="Pept_S26A_signal_pept_1_CS"/>
</dbReference>
<evidence type="ECO:0000313" key="10">
    <source>
        <dbReference type="EMBL" id="PSJ05920.1"/>
    </source>
</evidence>
<dbReference type="Proteomes" id="UP000243002">
    <property type="component" value="Unassembled WGS sequence"/>
</dbReference>
<dbReference type="AlphaFoldDB" id="A0A2P7MXF4"/>
<organism evidence="10 11">
    <name type="scientific">Cyanobium usitatum str. Tous</name>
    <dbReference type="NCBI Taxonomy" id="2116684"/>
    <lineage>
        <taxon>Bacteria</taxon>
        <taxon>Bacillati</taxon>
        <taxon>Cyanobacteriota</taxon>
        <taxon>Cyanophyceae</taxon>
        <taxon>Synechococcales</taxon>
        <taxon>Prochlorococcaceae</taxon>
        <taxon>Cyanobium</taxon>
    </lineage>
</organism>
<dbReference type="InterPro" id="IPR036286">
    <property type="entry name" value="LexA/Signal_pep-like_sf"/>
</dbReference>
<evidence type="ECO:0000256" key="2">
    <source>
        <dbReference type="ARBA" id="ARBA00004401"/>
    </source>
</evidence>
<comment type="caution">
    <text evidence="10">The sequence shown here is derived from an EMBL/GenBank/DDBJ whole genome shotgun (WGS) entry which is preliminary data.</text>
</comment>
<dbReference type="CDD" id="cd06530">
    <property type="entry name" value="S26_SPase_I"/>
    <property type="match status" value="1"/>
</dbReference>
<reference evidence="10 11" key="1">
    <citation type="journal article" date="2018" name="Environ. Microbiol.">
        <title>Ecological and genomic features of two widespread freshwater picocyanobacteria.</title>
        <authorList>
            <person name="Cabello-Yeves P.J."/>
            <person name="Picazo A."/>
            <person name="Camacho A."/>
            <person name="Callieri C."/>
            <person name="Rosselli R."/>
            <person name="Roda-Garcia J.J."/>
            <person name="Coutinho F.H."/>
            <person name="Rodriguez-Valera F."/>
        </authorList>
    </citation>
    <scope>NUCLEOTIDE SEQUENCE [LARGE SCALE GENOMIC DNA]</scope>
    <source>
        <strain evidence="10 11">Tous</strain>
    </source>
</reference>
<feature type="region of interest" description="Disordered" evidence="8">
    <location>
        <begin position="38"/>
        <end position="67"/>
    </location>
</feature>
<keyword evidence="11" id="KW-1185">Reference proteome</keyword>
<comment type="similarity">
    <text evidence="3 7">Belongs to the peptidase S26 family.</text>
</comment>
<keyword evidence="7" id="KW-0645">Protease</keyword>
<comment type="catalytic activity">
    <reaction evidence="1 7">
        <text>Cleavage of hydrophobic, N-terminal signal or leader sequences from secreted and periplasmic proteins.</text>
        <dbReference type="EC" id="3.4.21.89"/>
    </reaction>
</comment>
<comment type="subcellular location">
    <subcellularLocation>
        <location evidence="2">Cell membrane</location>
        <topology evidence="2">Single-pass type II membrane protein</topology>
    </subcellularLocation>
    <subcellularLocation>
        <location evidence="7">Membrane</location>
        <topology evidence="7">Single-pass type II membrane protein</topology>
    </subcellularLocation>
</comment>
<keyword evidence="5 7" id="KW-0378">Hydrolase</keyword>
<protein>
    <recommendedName>
        <fullName evidence="4 7">Signal peptidase I</fullName>
        <ecNumber evidence="4 7">3.4.21.89</ecNumber>
    </recommendedName>
</protein>
<feature type="active site" evidence="6">
    <location>
        <position position="105"/>
    </location>
</feature>
<evidence type="ECO:0000256" key="5">
    <source>
        <dbReference type="ARBA" id="ARBA00022801"/>
    </source>
</evidence>
<dbReference type="GO" id="GO:0006465">
    <property type="term" value="P:signal peptide processing"/>
    <property type="evidence" value="ECO:0007669"/>
    <property type="project" value="InterPro"/>
</dbReference>
<dbReference type="NCBIfam" id="TIGR02227">
    <property type="entry name" value="sigpep_I_bact"/>
    <property type="match status" value="1"/>
</dbReference>
<evidence type="ECO:0000256" key="3">
    <source>
        <dbReference type="ARBA" id="ARBA00009370"/>
    </source>
</evidence>
<dbReference type="GO" id="GO:0004252">
    <property type="term" value="F:serine-type endopeptidase activity"/>
    <property type="evidence" value="ECO:0007669"/>
    <property type="project" value="InterPro"/>
</dbReference>
<dbReference type="InterPro" id="IPR019533">
    <property type="entry name" value="Peptidase_S26"/>
</dbReference>
<evidence type="ECO:0000256" key="7">
    <source>
        <dbReference type="RuleBase" id="RU362042"/>
    </source>
</evidence>
<gene>
    <name evidence="10" type="primary">lepB</name>
    <name evidence="10" type="ORF">C7K55_05580</name>
</gene>
<dbReference type="PROSITE" id="PS00760">
    <property type="entry name" value="SPASE_I_2"/>
    <property type="match status" value="1"/>
</dbReference>
<evidence type="ECO:0000256" key="6">
    <source>
        <dbReference type="PIRSR" id="PIRSR600223-1"/>
    </source>
</evidence>
<accession>A0A2P7MXF4</accession>
<feature type="domain" description="Peptidase S26" evidence="9">
    <location>
        <begin position="78"/>
        <end position="273"/>
    </location>
</feature>
<dbReference type="PANTHER" id="PTHR43390">
    <property type="entry name" value="SIGNAL PEPTIDASE I"/>
    <property type="match status" value="1"/>
</dbReference>